<evidence type="ECO:0000256" key="5">
    <source>
        <dbReference type="SAM" id="Phobius"/>
    </source>
</evidence>
<sequence>MTTDTIKKRYGLFTAIAMIIGIVIGSGIFFKSDNILIATGGNVVLGVIIFCFAAVSIIFGSLTVAELASRTDEPGGVLTYARVFINPMAGSAYGWFQTFVYLPTITVVLSWVSGIYFCIFMGINASLEVQCLVGFGLLTGLYLMNMLSARLAGLFQNAATVIKLIPLLIIAVAGLLHGNTQTAAVAMPTPATGMLHASWIMAIPSVAFSFDGWIISTSVAHEIKNSRRNLPIALVISPLFILLMYILYFVGVTNLLGAPAIMQLGDAHLDKAAAMVFGPFGAKLIGFFVLISVLGGLNGLVMGISQMPYSLALQKMIPGADRLKVLTPKSDFPLNSTIASYLIVACWFVIHYFTQRFGLLANSDVSEIAIVVSYLLYLPLYYQVFKLGQKRQIGAFRGILCPVLAAAGSLIIFSGGLQSPLFILYIAICLVFLAGGMVYYQKVTKAQV</sequence>
<feature type="transmembrane region" description="Helical" evidence="5">
    <location>
        <begin position="36"/>
        <end position="62"/>
    </location>
</feature>
<evidence type="ECO:0000256" key="4">
    <source>
        <dbReference type="ARBA" id="ARBA00023136"/>
    </source>
</evidence>
<proteinExistence type="predicted"/>
<evidence type="ECO:0000313" key="7">
    <source>
        <dbReference type="Proteomes" id="UP000218387"/>
    </source>
</evidence>
<feature type="transmembrane region" description="Helical" evidence="5">
    <location>
        <begin position="12"/>
        <end position="30"/>
    </location>
</feature>
<keyword evidence="7" id="KW-1185">Reference proteome</keyword>
<evidence type="ECO:0000313" key="6">
    <source>
        <dbReference type="EMBL" id="QCT70878.1"/>
    </source>
</evidence>
<name>A0A2A5T8K5_EUBML</name>
<dbReference type="KEGG" id="emt:CPZ25_005895"/>
<dbReference type="PANTHER" id="PTHR11785">
    <property type="entry name" value="AMINO ACID TRANSPORTER"/>
    <property type="match status" value="1"/>
</dbReference>
<evidence type="ECO:0000256" key="3">
    <source>
        <dbReference type="ARBA" id="ARBA00022989"/>
    </source>
</evidence>
<keyword evidence="3 5" id="KW-1133">Transmembrane helix</keyword>
<dbReference type="Proteomes" id="UP000218387">
    <property type="component" value="Chromosome"/>
</dbReference>
<protein>
    <submittedName>
        <fullName evidence="6">APC family permease</fullName>
    </submittedName>
</protein>
<comment type="subcellular location">
    <subcellularLocation>
        <location evidence="1">Membrane</location>
        <topology evidence="1">Multi-pass membrane protein</topology>
    </subcellularLocation>
</comment>
<feature type="transmembrane region" description="Helical" evidence="5">
    <location>
        <begin position="332"/>
        <end position="353"/>
    </location>
</feature>
<reference evidence="6 7" key="1">
    <citation type="submission" date="2018-05" db="EMBL/GenBank/DDBJ databases">
        <title>Genome comparison of Eubacterium sp.</title>
        <authorList>
            <person name="Feng Y."/>
            <person name="Sanchez-Andrea I."/>
            <person name="Stams A.J.M."/>
            <person name="De Vos W.M."/>
        </authorList>
    </citation>
    <scope>NUCLEOTIDE SEQUENCE [LARGE SCALE GENOMIC DNA]</scope>
    <source>
        <strain evidence="6 7">YI</strain>
    </source>
</reference>
<keyword evidence="2 5" id="KW-0812">Transmembrane</keyword>
<evidence type="ECO:0000256" key="2">
    <source>
        <dbReference type="ARBA" id="ARBA00022692"/>
    </source>
</evidence>
<accession>A0A2A5T8K5</accession>
<dbReference type="GO" id="GO:0015179">
    <property type="term" value="F:L-amino acid transmembrane transporter activity"/>
    <property type="evidence" value="ECO:0007669"/>
    <property type="project" value="TreeGrafter"/>
</dbReference>
<dbReference type="AlphaFoldDB" id="A0A2A5T8K5"/>
<dbReference type="EMBL" id="CP029487">
    <property type="protein sequence ID" value="QCT70878.1"/>
    <property type="molecule type" value="Genomic_DNA"/>
</dbReference>
<dbReference type="InterPro" id="IPR050598">
    <property type="entry name" value="AminoAcid_Transporter"/>
</dbReference>
<dbReference type="PANTHER" id="PTHR11785:SF512">
    <property type="entry name" value="SOBREMESA, ISOFORM B"/>
    <property type="match status" value="1"/>
</dbReference>
<dbReference type="PIRSF" id="PIRSF006060">
    <property type="entry name" value="AA_transporter"/>
    <property type="match status" value="1"/>
</dbReference>
<feature type="transmembrane region" description="Helical" evidence="5">
    <location>
        <begin position="272"/>
        <end position="297"/>
    </location>
</feature>
<feature type="transmembrane region" description="Helical" evidence="5">
    <location>
        <begin position="422"/>
        <end position="440"/>
    </location>
</feature>
<feature type="transmembrane region" description="Helical" evidence="5">
    <location>
        <begin position="196"/>
        <end position="220"/>
    </location>
</feature>
<dbReference type="InterPro" id="IPR002293">
    <property type="entry name" value="AA/rel_permease1"/>
</dbReference>
<gene>
    <name evidence="6" type="ORF">CPZ25_005895</name>
</gene>
<dbReference type="Pfam" id="PF13520">
    <property type="entry name" value="AA_permease_2"/>
    <property type="match status" value="1"/>
</dbReference>
<dbReference type="RefSeq" id="WP_096920804.1">
    <property type="nucleotide sequence ID" value="NZ_CP029487.1"/>
</dbReference>
<evidence type="ECO:0000256" key="1">
    <source>
        <dbReference type="ARBA" id="ARBA00004141"/>
    </source>
</evidence>
<keyword evidence="4 5" id="KW-0472">Membrane</keyword>
<dbReference type="Gene3D" id="1.20.1740.10">
    <property type="entry name" value="Amino acid/polyamine transporter I"/>
    <property type="match status" value="1"/>
</dbReference>
<organism evidence="6 7">
    <name type="scientific">Eubacterium maltosivorans</name>
    <dbReference type="NCBI Taxonomy" id="2041044"/>
    <lineage>
        <taxon>Bacteria</taxon>
        <taxon>Bacillati</taxon>
        <taxon>Bacillota</taxon>
        <taxon>Clostridia</taxon>
        <taxon>Eubacteriales</taxon>
        <taxon>Eubacteriaceae</taxon>
        <taxon>Eubacterium</taxon>
    </lineage>
</organism>
<feature type="transmembrane region" description="Helical" evidence="5">
    <location>
        <begin position="394"/>
        <end position="416"/>
    </location>
</feature>
<feature type="transmembrane region" description="Helical" evidence="5">
    <location>
        <begin position="154"/>
        <end position="176"/>
    </location>
</feature>
<feature type="transmembrane region" description="Helical" evidence="5">
    <location>
        <begin position="365"/>
        <end position="382"/>
    </location>
</feature>
<dbReference type="GO" id="GO:0016020">
    <property type="term" value="C:membrane"/>
    <property type="evidence" value="ECO:0007669"/>
    <property type="project" value="UniProtKB-SubCell"/>
</dbReference>
<feature type="transmembrane region" description="Helical" evidence="5">
    <location>
        <begin position="232"/>
        <end position="252"/>
    </location>
</feature>